<dbReference type="AlphaFoldDB" id="A0A917G0C2"/>
<dbReference type="RefSeq" id="WP_188532523.1">
    <property type="nucleotide sequence ID" value="NZ_BMGR01000013.1"/>
</dbReference>
<evidence type="ECO:0000259" key="6">
    <source>
        <dbReference type="Pfam" id="PF12698"/>
    </source>
</evidence>
<comment type="caution">
    <text evidence="7">The sequence shown here is derived from an EMBL/GenBank/DDBJ whole genome shotgun (WGS) entry which is preliminary data.</text>
</comment>
<dbReference type="GO" id="GO:0016020">
    <property type="term" value="C:membrane"/>
    <property type="evidence" value="ECO:0007669"/>
    <property type="project" value="UniProtKB-SubCell"/>
</dbReference>
<evidence type="ECO:0000256" key="5">
    <source>
        <dbReference type="SAM" id="Phobius"/>
    </source>
</evidence>
<dbReference type="PANTHER" id="PTHR43471:SF3">
    <property type="entry name" value="ABC TRANSPORTER PERMEASE PROTEIN NATB"/>
    <property type="match status" value="1"/>
</dbReference>
<feature type="transmembrane region" description="Helical" evidence="5">
    <location>
        <begin position="197"/>
        <end position="218"/>
    </location>
</feature>
<evidence type="ECO:0000256" key="3">
    <source>
        <dbReference type="ARBA" id="ARBA00022989"/>
    </source>
</evidence>
<reference evidence="7" key="2">
    <citation type="submission" date="2020-09" db="EMBL/GenBank/DDBJ databases">
        <authorList>
            <person name="Sun Q."/>
            <person name="Zhou Y."/>
        </authorList>
    </citation>
    <scope>NUCLEOTIDE SEQUENCE</scope>
    <source>
        <strain evidence="7">CGMCC 1.12987</strain>
    </source>
</reference>
<evidence type="ECO:0000256" key="1">
    <source>
        <dbReference type="ARBA" id="ARBA00004141"/>
    </source>
</evidence>
<keyword evidence="8" id="KW-1185">Reference proteome</keyword>
<keyword evidence="4 5" id="KW-0472">Membrane</keyword>
<keyword evidence="2 5" id="KW-0812">Transmembrane</keyword>
<evidence type="ECO:0000256" key="2">
    <source>
        <dbReference type="ARBA" id="ARBA00022692"/>
    </source>
</evidence>
<feature type="transmembrane region" description="Helical" evidence="5">
    <location>
        <begin position="382"/>
        <end position="401"/>
    </location>
</feature>
<dbReference type="EMBL" id="BMGR01000013">
    <property type="protein sequence ID" value="GGG16321.1"/>
    <property type="molecule type" value="Genomic_DNA"/>
</dbReference>
<organism evidence="7 8">
    <name type="scientific">Paenibacillus abyssi</name>
    <dbReference type="NCBI Taxonomy" id="1340531"/>
    <lineage>
        <taxon>Bacteria</taxon>
        <taxon>Bacillati</taxon>
        <taxon>Bacillota</taxon>
        <taxon>Bacilli</taxon>
        <taxon>Bacillales</taxon>
        <taxon>Paenibacillaceae</taxon>
        <taxon>Paenibacillus</taxon>
    </lineage>
</organism>
<dbReference type="InterPro" id="IPR013525">
    <property type="entry name" value="ABC2_TM"/>
</dbReference>
<feature type="transmembrane region" description="Helical" evidence="5">
    <location>
        <begin position="247"/>
        <end position="271"/>
    </location>
</feature>
<protein>
    <recommendedName>
        <fullName evidence="6">ABC-2 type transporter transmembrane domain-containing protein</fullName>
    </recommendedName>
</protein>
<feature type="transmembrane region" description="Helical" evidence="5">
    <location>
        <begin position="327"/>
        <end position="346"/>
    </location>
</feature>
<evidence type="ECO:0000256" key="4">
    <source>
        <dbReference type="ARBA" id="ARBA00023136"/>
    </source>
</evidence>
<accession>A0A917G0C2</accession>
<comment type="subcellular location">
    <subcellularLocation>
        <location evidence="1">Membrane</location>
        <topology evidence="1">Multi-pass membrane protein</topology>
    </subcellularLocation>
</comment>
<sequence length="429" mass="46972">MNNFLTVIGFTIRNKMRTKSFLITTAIIAIILSIGVNLPYIISQFNKDEPANIGFIETNAPEVTGPLKAYYEGMENPGLKLISYPDTGSGEANEEALRQAIISGDIKGYILFESNEAVGFPKVFYKSEGLMDMGTSGTLSAALQTIKTDAVLQEAGLTEAQELLLRSPIEIETTQISLTDAAVGEGKSADQQGLAMGFVYAMMILLFMGIFVTSQLIATEITAEKSSRVMEILVTSVSPLTQMFGKIFGMFLIGIMQIGVYVAVFVINVTLPHNVEMLEGLNINFADIDPSLYVFAVIFYLTGYFLYSTLFAAVGSIVSRTEDLAQALMPITFLSMGGFYIGIFGMTSPTATFVEITSFIPFFAPFAMFLRIGLTDPAFWEIALSLGLLVACILLFGWLSAKIYRTGVLMYGKRPSFKELRKAMKAYKV</sequence>
<feature type="transmembrane region" description="Helical" evidence="5">
    <location>
        <begin position="352"/>
        <end position="370"/>
    </location>
</feature>
<name>A0A917G0C2_9BACL</name>
<gene>
    <name evidence="7" type="primary">yhaP</name>
    <name evidence="7" type="ORF">GCM10010916_36550</name>
</gene>
<reference evidence="7" key="1">
    <citation type="journal article" date="2014" name="Int. J. Syst. Evol. Microbiol.">
        <title>Complete genome sequence of Corynebacterium casei LMG S-19264T (=DSM 44701T), isolated from a smear-ripened cheese.</title>
        <authorList>
            <consortium name="US DOE Joint Genome Institute (JGI-PGF)"/>
            <person name="Walter F."/>
            <person name="Albersmeier A."/>
            <person name="Kalinowski J."/>
            <person name="Ruckert C."/>
        </authorList>
    </citation>
    <scope>NUCLEOTIDE SEQUENCE</scope>
    <source>
        <strain evidence="7">CGMCC 1.12987</strain>
    </source>
</reference>
<evidence type="ECO:0000313" key="8">
    <source>
        <dbReference type="Proteomes" id="UP000644756"/>
    </source>
</evidence>
<dbReference type="PANTHER" id="PTHR43471">
    <property type="entry name" value="ABC TRANSPORTER PERMEASE"/>
    <property type="match status" value="1"/>
</dbReference>
<evidence type="ECO:0000313" key="7">
    <source>
        <dbReference type="EMBL" id="GGG16321.1"/>
    </source>
</evidence>
<dbReference type="Pfam" id="PF12698">
    <property type="entry name" value="ABC2_membrane_3"/>
    <property type="match status" value="1"/>
</dbReference>
<dbReference type="GO" id="GO:0140359">
    <property type="term" value="F:ABC-type transporter activity"/>
    <property type="evidence" value="ECO:0007669"/>
    <property type="project" value="InterPro"/>
</dbReference>
<dbReference type="Proteomes" id="UP000644756">
    <property type="component" value="Unassembled WGS sequence"/>
</dbReference>
<feature type="transmembrane region" description="Helical" evidence="5">
    <location>
        <begin position="21"/>
        <end position="42"/>
    </location>
</feature>
<feature type="domain" description="ABC-2 type transporter transmembrane" evidence="6">
    <location>
        <begin position="19"/>
        <end position="401"/>
    </location>
</feature>
<keyword evidence="3 5" id="KW-1133">Transmembrane helix</keyword>
<feature type="transmembrane region" description="Helical" evidence="5">
    <location>
        <begin position="291"/>
        <end position="315"/>
    </location>
</feature>
<proteinExistence type="predicted"/>